<reference evidence="1 2" key="1">
    <citation type="submission" date="2017-08" db="EMBL/GenBank/DDBJ databases">
        <title>Burning lignite coal seam in the remote Altai Mountains harbors a hydrogen-driven thermophilic microbial community.</title>
        <authorList>
            <person name="Kadnikov V.V."/>
            <person name="Mardanov A.V."/>
            <person name="Ivasenko D."/>
            <person name="Beletsky A.V."/>
            <person name="Karnachuk O.V."/>
            <person name="Ravin N.V."/>
        </authorList>
    </citation>
    <scope>NUCLEOTIDE SEQUENCE [LARGE SCALE GENOMIC DNA]</scope>
    <source>
        <strain evidence="1">AL31</strain>
    </source>
</reference>
<name>A0A2T5GAL4_9BACL</name>
<protein>
    <submittedName>
        <fullName evidence="1">Uncharacterized protein</fullName>
    </submittedName>
</protein>
<accession>A0A2T5GAL4</accession>
<comment type="caution">
    <text evidence="1">The sequence shown here is derived from an EMBL/GenBank/DDBJ whole genome shotgun (WGS) entry which is preliminary data.</text>
</comment>
<organism evidence="1 2">
    <name type="scientific">Brockia lithotrophica</name>
    <dbReference type="NCBI Taxonomy" id="933949"/>
    <lineage>
        <taxon>Bacteria</taxon>
        <taxon>Bacillati</taxon>
        <taxon>Bacillota</taxon>
        <taxon>Bacilli</taxon>
        <taxon>Bacillales</taxon>
        <taxon>Bacillales Family X. Incertae Sedis</taxon>
        <taxon>Brockia</taxon>
    </lineage>
</organism>
<dbReference type="Proteomes" id="UP000244016">
    <property type="component" value="Unassembled WGS sequence"/>
</dbReference>
<evidence type="ECO:0000313" key="1">
    <source>
        <dbReference type="EMBL" id="PTQ53225.1"/>
    </source>
</evidence>
<gene>
    <name evidence="1" type="ORF">BLITH_0305</name>
</gene>
<sequence length="56" mass="6759">MSVPGYILPPRASERIPNPFSWSQYQNKEQESSDFQRMFTPLLLRRTRRTEEQDEN</sequence>
<evidence type="ECO:0000313" key="2">
    <source>
        <dbReference type="Proteomes" id="UP000244016"/>
    </source>
</evidence>
<proteinExistence type="predicted"/>
<dbReference type="EMBL" id="PEBW01000001">
    <property type="protein sequence ID" value="PTQ53225.1"/>
    <property type="molecule type" value="Genomic_DNA"/>
</dbReference>
<dbReference type="AlphaFoldDB" id="A0A2T5GAL4"/>